<feature type="region of interest" description="Disordered" evidence="1">
    <location>
        <begin position="56"/>
        <end position="89"/>
    </location>
</feature>
<organism evidence="2 3">
    <name type="scientific">Pleurodeles waltl</name>
    <name type="common">Iberian ribbed newt</name>
    <dbReference type="NCBI Taxonomy" id="8319"/>
    <lineage>
        <taxon>Eukaryota</taxon>
        <taxon>Metazoa</taxon>
        <taxon>Chordata</taxon>
        <taxon>Craniata</taxon>
        <taxon>Vertebrata</taxon>
        <taxon>Euteleostomi</taxon>
        <taxon>Amphibia</taxon>
        <taxon>Batrachia</taxon>
        <taxon>Caudata</taxon>
        <taxon>Salamandroidea</taxon>
        <taxon>Salamandridae</taxon>
        <taxon>Pleurodelinae</taxon>
        <taxon>Pleurodeles</taxon>
    </lineage>
</organism>
<feature type="compositionally biased region" description="Basic residues" evidence="1">
    <location>
        <begin position="64"/>
        <end position="86"/>
    </location>
</feature>
<accession>A0AAV7R2B5</accession>
<sequence length="205" mass="23115">MCLQSGERSMHRRPAALTMPEPGQQSRGPQLSFARQPHIPARSSLPEVFTFDVEELPTVSPAKPPRRHHTKRPRRVLYPSQRRRNRYMPPEERNPALRWLYVLCLVVCVQVCLEEGDEAHLSSQGPPTTLHGLASDLQDQLLQGPAAAMKEHLQMPESMPEHASFLQGSLSVLQEAPALHQTQQEQASQPHNLTCHPLGRLLLTF</sequence>
<reference evidence="2" key="1">
    <citation type="journal article" date="2022" name="bioRxiv">
        <title>Sequencing and chromosome-scale assembly of the giantPleurodeles waltlgenome.</title>
        <authorList>
            <person name="Brown T."/>
            <person name="Elewa A."/>
            <person name="Iarovenko S."/>
            <person name="Subramanian E."/>
            <person name="Araus A.J."/>
            <person name="Petzold A."/>
            <person name="Susuki M."/>
            <person name="Suzuki K.-i.T."/>
            <person name="Hayashi T."/>
            <person name="Toyoda A."/>
            <person name="Oliveira C."/>
            <person name="Osipova E."/>
            <person name="Leigh N.D."/>
            <person name="Simon A."/>
            <person name="Yun M.H."/>
        </authorList>
    </citation>
    <scope>NUCLEOTIDE SEQUENCE</scope>
    <source>
        <strain evidence="2">20211129_DDA</strain>
        <tissue evidence="2">Liver</tissue>
    </source>
</reference>
<comment type="caution">
    <text evidence="2">The sequence shown here is derived from an EMBL/GenBank/DDBJ whole genome shotgun (WGS) entry which is preliminary data.</text>
</comment>
<keyword evidence="3" id="KW-1185">Reference proteome</keyword>
<name>A0AAV7R2B5_PLEWA</name>
<evidence type="ECO:0000256" key="1">
    <source>
        <dbReference type="SAM" id="MobiDB-lite"/>
    </source>
</evidence>
<dbReference type="InterPro" id="IPR024829">
    <property type="entry name" value="IEX-1"/>
</dbReference>
<feature type="region of interest" description="Disordered" evidence="1">
    <location>
        <begin position="1"/>
        <end position="38"/>
    </location>
</feature>
<dbReference type="Proteomes" id="UP001066276">
    <property type="component" value="Chromosome 6"/>
</dbReference>
<dbReference type="AlphaFoldDB" id="A0AAV7R2B5"/>
<gene>
    <name evidence="2" type="ORF">NDU88_011767</name>
</gene>
<dbReference type="PANTHER" id="PTHR16915">
    <property type="entry name" value="IMMEDIATE EARLY RESPONSE 3"/>
    <property type="match status" value="1"/>
</dbReference>
<evidence type="ECO:0008006" key="4">
    <source>
        <dbReference type="Google" id="ProtNLM"/>
    </source>
</evidence>
<evidence type="ECO:0000313" key="2">
    <source>
        <dbReference type="EMBL" id="KAJ1145481.1"/>
    </source>
</evidence>
<evidence type="ECO:0000313" key="3">
    <source>
        <dbReference type="Proteomes" id="UP001066276"/>
    </source>
</evidence>
<protein>
    <recommendedName>
        <fullName evidence="4">Radiation-inducible immediate-early gene IEX-1</fullName>
    </recommendedName>
</protein>
<dbReference type="PANTHER" id="PTHR16915:SF0">
    <property type="entry name" value="RADIATION-INDUCIBLE IMMEDIATE-EARLY GENE IEX-1"/>
    <property type="match status" value="1"/>
</dbReference>
<dbReference type="EMBL" id="JANPWB010000010">
    <property type="protein sequence ID" value="KAJ1145481.1"/>
    <property type="molecule type" value="Genomic_DNA"/>
</dbReference>
<proteinExistence type="predicted"/>
<dbReference type="GO" id="GO:0043066">
    <property type="term" value="P:negative regulation of apoptotic process"/>
    <property type="evidence" value="ECO:0007669"/>
    <property type="project" value="InterPro"/>
</dbReference>